<reference evidence="2 3" key="1">
    <citation type="submission" date="2010-12" db="EMBL/GenBank/DDBJ databases">
        <authorList>
            <person name="Muzny D."/>
            <person name="Qin X."/>
            <person name="Deng J."/>
            <person name="Jiang H."/>
            <person name="Liu Y."/>
            <person name="Qu J."/>
            <person name="Song X.-Z."/>
            <person name="Zhang L."/>
            <person name="Thornton R."/>
            <person name="Coyle M."/>
            <person name="Francisco L."/>
            <person name="Jackson L."/>
            <person name="Javaid M."/>
            <person name="Korchina V."/>
            <person name="Kovar C."/>
            <person name="Mata R."/>
            <person name="Mathew T."/>
            <person name="Ngo R."/>
            <person name="Nguyen L."/>
            <person name="Nguyen N."/>
            <person name="Okwuonu G."/>
            <person name="Ongeri F."/>
            <person name="Pham C."/>
            <person name="Simmons D."/>
            <person name="Wilczek-Boney K."/>
            <person name="Hale W."/>
            <person name="Jakkamsetti A."/>
            <person name="Pham P."/>
            <person name="Ruth R."/>
            <person name="San Lucas F."/>
            <person name="Warren J."/>
            <person name="Zhang J."/>
            <person name="Zhao Z."/>
            <person name="Zhou C."/>
            <person name="Zhu D."/>
            <person name="Lee S."/>
            <person name="Bess C."/>
            <person name="Blankenburg K."/>
            <person name="Forbes L."/>
            <person name="Fu Q."/>
            <person name="Gubbala S."/>
            <person name="Hirani K."/>
            <person name="Jayaseelan J.C."/>
            <person name="Lara F."/>
            <person name="Munidasa M."/>
            <person name="Palculict T."/>
            <person name="Patil S."/>
            <person name="Pu L.-L."/>
            <person name="Saada N."/>
            <person name="Tang L."/>
            <person name="Weissenberger G."/>
            <person name="Zhu Y."/>
            <person name="Hemphill L."/>
            <person name="Shang Y."/>
            <person name="Youmans B."/>
            <person name="Ayvaz T."/>
            <person name="Ross M."/>
            <person name="Santibanez J."/>
            <person name="Aqrawi P."/>
            <person name="Gross S."/>
            <person name="Joshi V."/>
            <person name="Fowler G."/>
            <person name="Nazareth L."/>
            <person name="Reid J."/>
            <person name="Worley K."/>
            <person name="Petrosino J."/>
            <person name="Highlander S."/>
            <person name="Gibbs R."/>
        </authorList>
    </citation>
    <scope>NUCLEOTIDE SEQUENCE [LARGE SCALE GENOMIC DNA]</scope>
    <source>
        <strain evidence="2 3">ATCC 23263</strain>
    </source>
</reference>
<organism evidence="2 3">
    <name type="scientific">Pseudoramibacter alactolyticus ATCC 23263</name>
    <dbReference type="NCBI Taxonomy" id="887929"/>
    <lineage>
        <taxon>Bacteria</taxon>
        <taxon>Bacillati</taxon>
        <taxon>Bacillota</taxon>
        <taxon>Clostridia</taxon>
        <taxon>Eubacteriales</taxon>
        <taxon>Eubacteriaceae</taxon>
        <taxon>Pseudoramibacter</taxon>
    </lineage>
</organism>
<evidence type="ECO:0000256" key="1">
    <source>
        <dbReference type="SAM" id="MobiDB-lite"/>
    </source>
</evidence>
<name>E6MK25_9FIRM</name>
<evidence type="ECO:0000313" key="2">
    <source>
        <dbReference type="EMBL" id="EFV00544.1"/>
    </source>
</evidence>
<comment type="caution">
    <text evidence="2">The sequence shown here is derived from an EMBL/GenBank/DDBJ whole genome shotgun (WGS) entry which is preliminary data.</text>
</comment>
<dbReference type="Proteomes" id="UP000004754">
    <property type="component" value="Unassembled WGS sequence"/>
</dbReference>
<proteinExistence type="predicted"/>
<sequence>MTLSRPLTKIDAFCINNLTLKNNKIITAIRQQKDKKMPTKDKNTLRIDESKHEKAVCPQKSMAPVLNDRT</sequence>
<dbReference type="EMBL" id="AEQN01000033">
    <property type="protein sequence ID" value="EFV00544.1"/>
    <property type="molecule type" value="Genomic_DNA"/>
</dbReference>
<accession>E6MK25</accession>
<dbReference type="HOGENOM" id="CLU_2754757_0_0_9"/>
<gene>
    <name evidence="2" type="ORF">HMP0721_2361</name>
</gene>
<dbReference type="AlphaFoldDB" id="E6MK25"/>
<evidence type="ECO:0000313" key="3">
    <source>
        <dbReference type="Proteomes" id="UP000004754"/>
    </source>
</evidence>
<protein>
    <submittedName>
        <fullName evidence="2">Uncharacterized protein</fullName>
    </submittedName>
</protein>
<feature type="region of interest" description="Disordered" evidence="1">
    <location>
        <begin position="31"/>
        <end position="70"/>
    </location>
</feature>
<feature type="compositionally biased region" description="Basic and acidic residues" evidence="1">
    <location>
        <begin position="31"/>
        <end position="55"/>
    </location>
</feature>
<dbReference type="STRING" id="887929.HMP0721_2361"/>
<keyword evidence="3" id="KW-1185">Reference proteome</keyword>